<evidence type="ECO:0000256" key="4">
    <source>
        <dbReference type="ARBA" id="ARBA00022840"/>
    </source>
</evidence>
<name>A0A2P9D5I7_PLARE</name>
<keyword evidence="7" id="KW-0472">Membrane</keyword>
<feature type="transmembrane region" description="Helical" evidence="7">
    <location>
        <begin position="212"/>
        <end position="234"/>
    </location>
</feature>
<dbReference type="InterPro" id="IPR011063">
    <property type="entry name" value="TilS/TtcA_N"/>
</dbReference>
<dbReference type="AlphaFoldDB" id="A0A2P9D5I7"/>
<dbReference type="EMBL" id="LT969567">
    <property type="protein sequence ID" value="SOV76283.1"/>
    <property type="molecule type" value="Genomic_DNA"/>
</dbReference>
<dbReference type="GO" id="GO:0008033">
    <property type="term" value="P:tRNA processing"/>
    <property type="evidence" value="ECO:0007669"/>
    <property type="project" value="UniProtKB-KW"/>
</dbReference>
<evidence type="ECO:0000256" key="1">
    <source>
        <dbReference type="ARBA" id="ARBA00022598"/>
    </source>
</evidence>
<evidence type="ECO:0000313" key="9">
    <source>
        <dbReference type="EMBL" id="SOV76283.1"/>
    </source>
</evidence>
<evidence type="ECO:0000313" key="10">
    <source>
        <dbReference type="Proteomes" id="UP000240500"/>
    </source>
</evidence>
<evidence type="ECO:0000256" key="2">
    <source>
        <dbReference type="ARBA" id="ARBA00022694"/>
    </source>
</evidence>
<evidence type="ECO:0000256" key="7">
    <source>
        <dbReference type="SAM" id="Phobius"/>
    </source>
</evidence>
<organism evidence="9 10">
    <name type="scientific">Plasmodium reichenowi</name>
    <dbReference type="NCBI Taxonomy" id="5854"/>
    <lineage>
        <taxon>Eukaryota</taxon>
        <taxon>Sar</taxon>
        <taxon>Alveolata</taxon>
        <taxon>Apicomplexa</taxon>
        <taxon>Aconoidasida</taxon>
        <taxon>Haemosporida</taxon>
        <taxon>Plasmodiidae</taxon>
        <taxon>Plasmodium</taxon>
        <taxon>Plasmodium (Laverania)</taxon>
    </lineage>
</organism>
<keyword evidence="4" id="KW-0067">ATP-binding</keyword>
<dbReference type="Proteomes" id="UP000240500">
    <property type="component" value="Chromosome 4"/>
</dbReference>
<keyword evidence="7" id="KW-1133">Transmembrane helix</keyword>
<dbReference type="GO" id="GO:0005524">
    <property type="term" value="F:ATP binding"/>
    <property type="evidence" value="ECO:0007669"/>
    <property type="project" value="UniProtKB-KW"/>
</dbReference>
<evidence type="ECO:0000259" key="8">
    <source>
        <dbReference type="Pfam" id="PF01171"/>
    </source>
</evidence>
<dbReference type="PANTHER" id="PTHR43033">
    <property type="entry name" value="TRNA(ILE)-LYSIDINE SYNTHASE-RELATED"/>
    <property type="match status" value="1"/>
</dbReference>
<keyword evidence="5" id="KW-0175">Coiled coil</keyword>
<keyword evidence="3" id="KW-0547">Nucleotide-binding</keyword>
<evidence type="ECO:0000256" key="5">
    <source>
        <dbReference type="SAM" id="Coils"/>
    </source>
</evidence>
<dbReference type="SUPFAM" id="SSF52402">
    <property type="entry name" value="Adenine nucleotide alpha hydrolases-like"/>
    <property type="match status" value="2"/>
</dbReference>
<feature type="domain" description="tRNA(Ile)-lysidine/2-thiocytidine synthase N-terminal" evidence="8">
    <location>
        <begin position="513"/>
        <end position="602"/>
    </location>
</feature>
<dbReference type="VEuPathDB" id="PlasmoDB:PRCDC_0408600"/>
<proteinExistence type="predicted"/>
<dbReference type="GO" id="GO:0016879">
    <property type="term" value="F:ligase activity, forming carbon-nitrogen bonds"/>
    <property type="evidence" value="ECO:0007669"/>
    <property type="project" value="InterPro"/>
</dbReference>
<protein>
    <recommendedName>
        <fullName evidence="8">tRNA(Ile)-lysidine/2-thiocytidine synthase N-terminal domain-containing protein</fullName>
    </recommendedName>
</protein>
<dbReference type="VEuPathDB" id="PlasmoDB:PRG01_0412900"/>
<dbReference type="InterPro" id="IPR012094">
    <property type="entry name" value="tRNA_Ile_lys_synt"/>
</dbReference>
<dbReference type="Gene3D" id="3.40.50.620">
    <property type="entry name" value="HUPs"/>
    <property type="match status" value="2"/>
</dbReference>
<dbReference type="Pfam" id="PF01171">
    <property type="entry name" value="ATP_bind_3"/>
    <property type="match status" value="1"/>
</dbReference>
<keyword evidence="7" id="KW-0812">Transmembrane</keyword>
<keyword evidence="2" id="KW-0819">tRNA processing</keyword>
<dbReference type="PANTHER" id="PTHR43033:SF1">
    <property type="entry name" value="TRNA(ILE)-LYSIDINE SYNTHASE-RELATED"/>
    <property type="match status" value="1"/>
</dbReference>
<reference evidence="9 10" key="1">
    <citation type="submission" date="2016-09" db="EMBL/GenBank/DDBJ databases">
        <authorList>
            <consortium name="Pathogen Informatics"/>
        </authorList>
    </citation>
    <scope>NUCLEOTIDE SEQUENCE [LARGE SCALE GENOMIC DNA]</scope>
</reference>
<feature type="transmembrane region" description="Helical" evidence="7">
    <location>
        <begin position="6"/>
        <end position="22"/>
    </location>
</feature>
<dbReference type="InterPro" id="IPR014729">
    <property type="entry name" value="Rossmann-like_a/b/a_fold"/>
</dbReference>
<gene>
    <name evidence="9" type="ORF">PRG01_0412900</name>
</gene>
<feature type="region of interest" description="Disordered" evidence="6">
    <location>
        <begin position="1059"/>
        <end position="1098"/>
    </location>
</feature>
<keyword evidence="1" id="KW-0436">Ligase</keyword>
<sequence>MYLLCIFIYILSYLCFTICIKRKQNVWKRWQFFIPHINKEGLYNIMDKKIIRVNKNKRFHRNVVCSNRLSVYIDRDININNKMKNINELKKKHIDNNILIKADIFSNIIEKKNNRNLFLKKFCSFINMEYDEATKDLEELKINKRLKNNNNNNNNMYDNKSNNIHNIHNNNSDNLIKCIEKNQDVLQLVEGYWLLTLKNKYMFSFLKKKKKIIFSVSSGVDSLCLLYSFIFIIYKILISMIYKNKSYFDFMNKINSVYSFTHEDIIDIIKEYRYENNVSFFLSILNKIIVIYCHHNTRKECTSEMYFLKNICKKFGIHFKSKKLTEKSIQKLNVINLKTKKKNYESNVNKKININMMKNKKNFLLLARTWRRNIYVHLSDDILKRDMNNNIYHMNQMNDSHNNNNNNNNTSMKDNLNMLDDYTYEKYIYDLNNYIKITNKKYITNVLIKKEIFSKEYSNDYIMRKKKKESLLFNNIMNLQNNNNNNKIINNTRSNNIYNMKYTNVFLNKYCYLKKKIKSIVFLGHHQNDNNETVLLQFFRGVFLKNLRGIKFLTYYKNCLLYRPFIKLNKLHLYRYMQLINKTWNFDSSNNNISISRNYIRNVVIPNITHMLKDKNDKHRENHNMDKEINETNDKHRENHNMDKEINETNDKHRENHNMDKEINEANDKHRENHNIDKEINETNDKHRENHNIDKDINEKNHKDMLDDNVRVDYHDEIPLHDKKEMNKYDHIEISKNNIVDKNNELKNQDVYVNTSLDRRLKNVLRQTSNLENYLNYYDNMFFTYLKKKYYKRCMSTTKKTTHEEETYMNIHNTHNENIKNKRNITKIHKSYNTYKKSDINLINKNVHLKKNIKYYTYQDAHNIFMNEYFKMQNNLYNIFFPKYNMETLIKINKKLYEKNIYLKIFNFFELLLLPSKLIRLEILYNIITKYVKVNIKYVKIERIYEQMIAYINEYIKRDETKYGTTKSFHQPHIFNDDDTMLNNKMRVPNKSKKENKILNVKIKDLFGDKKKIGEVNFVVINITKSKSILLQNNLFRIIERDMIEDITKWRKRLHMDDNKRDDNIRDDNKRDDNIRDDNKRDDNIRDDNIRDDKKDTHIQHGKDITSQKFFPYDKITIVNEEYIKNDQYIDNSLVCFKEKSANIFVHNNISTEVSRLKKYDITKKNDKKNIFLLIKKRKKKKKEKFHIHIRYIKKNDYVYLEKKKISVNKFLTLHNIPYIYQTALPVIEIINFNNNHILFFYLFPEVKSPYFTLREKTFPQKYMNTHFVYSIKFKGIRD</sequence>
<evidence type="ECO:0000256" key="3">
    <source>
        <dbReference type="ARBA" id="ARBA00022741"/>
    </source>
</evidence>
<feature type="coiled-coil region" evidence="5">
    <location>
        <begin position="123"/>
        <end position="163"/>
    </location>
</feature>
<evidence type="ECO:0000256" key="6">
    <source>
        <dbReference type="SAM" id="MobiDB-lite"/>
    </source>
</evidence>
<accession>A0A2P9D5I7</accession>
<dbReference type="OrthoDB" id="434144at2759"/>